<proteinExistence type="predicted"/>
<dbReference type="AlphaFoldDB" id="A0A0F0CVI6"/>
<evidence type="ECO:0000313" key="1">
    <source>
        <dbReference type="EMBL" id="KJJ85445.1"/>
    </source>
</evidence>
<gene>
    <name evidence="1" type="ORF">OMAG_000689</name>
</gene>
<dbReference type="Proteomes" id="UP000033428">
    <property type="component" value="Unassembled WGS sequence"/>
</dbReference>
<keyword evidence="2" id="KW-1185">Reference proteome</keyword>
<sequence length="95" mass="10245">MIEKKINFKNGVVTGYEIELPKTKLILARADKGFVMCGFLNILAADKFGEAACVVKGVSTIEDLLSGKIVEVSKSAEDLGVKTEMTGMAALEKFM</sequence>
<organism evidence="1 2">
    <name type="scientific">Candidatus Omnitrophus magneticus</name>
    <dbReference type="NCBI Taxonomy" id="1609969"/>
    <lineage>
        <taxon>Bacteria</taxon>
        <taxon>Pseudomonadati</taxon>
        <taxon>Candidatus Omnitrophota</taxon>
        <taxon>Candidatus Omnitrophus</taxon>
    </lineage>
</organism>
<accession>A0A0F0CVI6</accession>
<dbReference type="EMBL" id="JYNY01000159">
    <property type="protein sequence ID" value="KJJ85445.1"/>
    <property type="molecule type" value="Genomic_DNA"/>
</dbReference>
<name>A0A0F0CVI6_9BACT</name>
<evidence type="ECO:0000313" key="2">
    <source>
        <dbReference type="Proteomes" id="UP000033428"/>
    </source>
</evidence>
<reference evidence="1 2" key="1">
    <citation type="submission" date="2015-02" db="EMBL/GenBank/DDBJ databases">
        <title>Single-cell genomics of uncultivated deep-branching MTB reveals a conserved set of magnetosome genes.</title>
        <authorList>
            <person name="Kolinko S."/>
            <person name="Richter M."/>
            <person name="Glockner F.O."/>
            <person name="Brachmann A."/>
            <person name="Schuler D."/>
        </authorList>
    </citation>
    <scope>NUCLEOTIDE SEQUENCE [LARGE SCALE GENOMIC DNA]</scope>
    <source>
        <strain evidence="1">SKK-01</strain>
    </source>
</reference>
<dbReference type="SUPFAM" id="SSF102891">
    <property type="entry name" value="Hypothetical protein Ta1206"/>
    <property type="match status" value="1"/>
</dbReference>
<dbReference type="InterPro" id="IPR014931">
    <property type="entry name" value="DUF1805"/>
</dbReference>
<dbReference type="InterPro" id="IPR036493">
    <property type="entry name" value="YunC_sf"/>
</dbReference>
<protein>
    <submittedName>
        <fullName evidence="1">Protein containing DUF1805</fullName>
    </submittedName>
</protein>
<dbReference type="Pfam" id="PF08827">
    <property type="entry name" value="DUF1805"/>
    <property type="match status" value="1"/>
</dbReference>
<comment type="caution">
    <text evidence="1">The sequence shown here is derived from an EMBL/GenBank/DDBJ whole genome shotgun (WGS) entry which is preliminary data.</text>
</comment>
<dbReference type="Gene3D" id="3.30.1980.10">
    <property type="entry name" value="Hypothetical protein YunC"/>
    <property type="match status" value="1"/>
</dbReference>